<evidence type="ECO:0000256" key="2">
    <source>
        <dbReference type="SAM" id="Phobius"/>
    </source>
</evidence>
<keyword evidence="4" id="KW-1185">Reference proteome</keyword>
<protein>
    <submittedName>
        <fullName evidence="3">Uncharacterized protein</fullName>
    </submittedName>
</protein>
<dbReference type="Proteomes" id="UP000647172">
    <property type="component" value="Unassembled WGS sequence"/>
</dbReference>
<reference evidence="3" key="1">
    <citation type="submission" date="2021-01" db="EMBL/GenBank/DDBJ databases">
        <title>Whole genome shotgun sequence of Actinoplanes nipponensis NBRC 14063.</title>
        <authorList>
            <person name="Komaki H."/>
            <person name="Tamura T."/>
        </authorList>
    </citation>
    <scope>NUCLEOTIDE SEQUENCE</scope>
    <source>
        <strain evidence="3">NBRC 14063</strain>
    </source>
</reference>
<dbReference type="RefSeq" id="WP_203763454.1">
    <property type="nucleotide sequence ID" value="NZ_BAAAYJ010000029.1"/>
</dbReference>
<comment type="caution">
    <text evidence="3">The sequence shown here is derived from an EMBL/GenBank/DDBJ whole genome shotgun (WGS) entry which is preliminary data.</text>
</comment>
<dbReference type="EMBL" id="BOMQ01000008">
    <property type="protein sequence ID" value="GIE46796.1"/>
    <property type="molecule type" value="Genomic_DNA"/>
</dbReference>
<keyword evidence="2" id="KW-1133">Transmembrane helix</keyword>
<feature type="transmembrane region" description="Helical" evidence="2">
    <location>
        <begin position="20"/>
        <end position="40"/>
    </location>
</feature>
<proteinExistence type="predicted"/>
<feature type="region of interest" description="Disordered" evidence="1">
    <location>
        <begin position="63"/>
        <end position="87"/>
    </location>
</feature>
<dbReference type="AlphaFoldDB" id="A0A919JAL7"/>
<name>A0A919JAL7_9ACTN</name>
<keyword evidence="2" id="KW-0812">Transmembrane</keyword>
<feature type="compositionally biased region" description="Basic residues" evidence="1">
    <location>
        <begin position="76"/>
        <end position="87"/>
    </location>
</feature>
<keyword evidence="2" id="KW-0472">Membrane</keyword>
<organism evidence="3 4">
    <name type="scientific">Actinoplanes nipponensis</name>
    <dbReference type="NCBI Taxonomy" id="135950"/>
    <lineage>
        <taxon>Bacteria</taxon>
        <taxon>Bacillati</taxon>
        <taxon>Actinomycetota</taxon>
        <taxon>Actinomycetes</taxon>
        <taxon>Micromonosporales</taxon>
        <taxon>Micromonosporaceae</taxon>
        <taxon>Actinoplanes</taxon>
    </lineage>
</organism>
<sequence length="87" mass="10209">MPVWLLELMETSPYVAVPVVAIWLIVKHWCLLLAGTFAVLHPDERRREDAREVVRLLRYGDRGPAALEEGPPPGRPPRRRHRRRRRV</sequence>
<gene>
    <name evidence="3" type="ORF">Ani05nite_03300</name>
</gene>
<evidence type="ECO:0000313" key="4">
    <source>
        <dbReference type="Proteomes" id="UP000647172"/>
    </source>
</evidence>
<evidence type="ECO:0000256" key="1">
    <source>
        <dbReference type="SAM" id="MobiDB-lite"/>
    </source>
</evidence>
<evidence type="ECO:0000313" key="3">
    <source>
        <dbReference type="EMBL" id="GIE46796.1"/>
    </source>
</evidence>
<accession>A0A919JAL7</accession>